<keyword evidence="7" id="KW-1185">Reference proteome</keyword>
<evidence type="ECO:0000259" key="5">
    <source>
        <dbReference type="PROSITE" id="PS51999"/>
    </source>
</evidence>
<dbReference type="PROSITE" id="PS51999">
    <property type="entry name" value="ZF_GRF"/>
    <property type="match status" value="1"/>
</dbReference>
<evidence type="ECO:0000256" key="4">
    <source>
        <dbReference type="PROSITE-ProRule" id="PRU01343"/>
    </source>
</evidence>
<proteinExistence type="predicted"/>
<evidence type="ECO:0000256" key="3">
    <source>
        <dbReference type="ARBA" id="ARBA00022833"/>
    </source>
</evidence>
<feature type="domain" description="GRF-type" evidence="5">
    <location>
        <begin position="29"/>
        <end position="75"/>
    </location>
</feature>
<reference evidence="6 7" key="1">
    <citation type="submission" date="2019-04" db="EMBL/GenBank/DDBJ databases">
        <title>An improved genome assembly and genetic linkage map for asparagus bean, Vigna unguiculata ssp. sesquipedialis.</title>
        <authorList>
            <person name="Xia Q."/>
            <person name="Zhang R."/>
            <person name="Dong Y."/>
        </authorList>
    </citation>
    <scope>NUCLEOTIDE SEQUENCE [LARGE SCALE GENOMIC DNA]</scope>
    <source>
        <tissue evidence="6">Leaf</tissue>
    </source>
</reference>
<evidence type="ECO:0000256" key="2">
    <source>
        <dbReference type="ARBA" id="ARBA00022771"/>
    </source>
</evidence>
<organism evidence="6 7">
    <name type="scientific">Vigna unguiculata</name>
    <name type="common">Cowpea</name>
    <dbReference type="NCBI Taxonomy" id="3917"/>
    <lineage>
        <taxon>Eukaryota</taxon>
        <taxon>Viridiplantae</taxon>
        <taxon>Streptophyta</taxon>
        <taxon>Embryophyta</taxon>
        <taxon>Tracheophyta</taxon>
        <taxon>Spermatophyta</taxon>
        <taxon>Magnoliopsida</taxon>
        <taxon>eudicotyledons</taxon>
        <taxon>Gunneridae</taxon>
        <taxon>Pentapetalae</taxon>
        <taxon>rosids</taxon>
        <taxon>fabids</taxon>
        <taxon>Fabales</taxon>
        <taxon>Fabaceae</taxon>
        <taxon>Papilionoideae</taxon>
        <taxon>50 kb inversion clade</taxon>
        <taxon>NPAAA clade</taxon>
        <taxon>indigoferoid/millettioid clade</taxon>
        <taxon>Phaseoleae</taxon>
        <taxon>Vigna</taxon>
    </lineage>
</organism>
<protein>
    <recommendedName>
        <fullName evidence="5">GRF-type domain-containing protein</fullName>
    </recommendedName>
</protein>
<gene>
    <name evidence="6" type="ORF">DEO72_LG10g2382</name>
</gene>
<keyword evidence="3" id="KW-0862">Zinc</keyword>
<keyword evidence="2 4" id="KW-0863">Zinc-finger</keyword>
<dbReference type="Proteomes" id="UP000501690">
    <property type="component" value="Linkage Group LG10"/>
</dbReference>
<dbReference type="Pfam" id="PF06839">
    <property type="entry name" value="Zn_ribbon_GRF"/>
    <property type="match status" value="1"/>
</dbReference>
<dbReference type="GO" id="GO:0008270">
    <property type="term" value="F:zinc ion binding"/>
    <property type="evidence" value="ECO:0007669"/>
    <property type="project" value="UniProtKB-KW"/>
</dbReference>
<dbReference type="PANTHER" id="PTHR33248">
    <property type="entry name" value="ZINC ION-BINDING PROTEIN"/>
    <property type="match status" value="1"/>
</dbReference>
<evidence type="ECO:0000313" key="6">
    <source>
        <dbReference type="EMBL" id="QCE11149.1"/>
    </source>
</evidence>
<evidence type="ECO:0000313" key="7">
    <source>
        <dbReference type="Proteomes" id="UP000501690"/>
    </source>
</evidence>
<dbReference type="AlphaFoldDB" id="A0A4D6NF54"/>
<accession>A0A4D6NF54</accession>
<keyword evidence="1" id="KW-0479">Metal-binding</keyword>
<dbReference type="InterPro" id="IPR010666">
    <property type="entry name" value="Znf_GRF"/>
</dbReference>
<evidence type="ECO:0000256" key="1">
    <source>
        <dbReference type="ARBA" id="ARBA00022723"/>
    </source>
</evidence>
<dbReference type="EMBL" id="CP039354">
    <property type="protein sequence ID" value="QCE11149.1"/>
    <property type="molecule type" value="Genomic_DNA"/>
</dbReference>
<sequence>MFITFEGKGLKRRFFSWGVVRRFDLTPVCYCGEKAITRIAITAKNRGRKFWGCPKFKGGSEEFVGCNFFSWCSENVLEERCGPTKNDDDSDDTATKMVERDDQSKLIKTKMVEREGESKLINIEKSIMSLEK</sequence>
<name>A0A4D6NF54_VIGUN</name>